<dbReference type="HOGENOM" id="CLU_066641_0_0_11"/>
<keyword evidence="1" id="KW-0732">Signal</keyword>
<keyword evidence="2" id="KW-0449">Lipoprotein</keyword>
<dbReference type="EMBL" id="CP009922">
    <property type="protein sequence ID" value="AKG44440.1"/>
    <property type="molecule type" value="Genomic_DNA"/>
</dbReference>
<dbReference type="PATRIC" id="fig|408015.6.peg.3094"/>
<dbReference type="InterPro" id="IPR029046">
    <property type="entry name" value="LolA/LolB/LppX"/>
</dbReference>
<feature type="signal peptide" evidence="1">
    <location>
        <begin position="1"/>
        <end position="24"/>
    </location>
</feature>
<dbReference type="KEGG" id="sxi:SXIM_30560"/>
<dbReference type="RefSeq" id="WP_030729821.1">
    <property type="nucleotide sequence ID" value="NZ_CP009922.3"/>
</dbReference>
<feature type="chain" id="PRO_5002515798" evidence="1">
    <location>
        <begin position="25"/>
        <end position="266"/>
    </location>
</feature>
<organism evidence="2 3">
    <name type="scientific">Streptomyces xiamenensis</name>
    <dbReference type="NCBI Taxonomy" id="408015"/>
    <lineage>
        <taxon>Bacteria</taxon>
        <taxon>Bacillati</taxon>
        <taxon>Actinomycetota</taxon>
        <taxon>Actinomycetes</taxon>
        <taxon>Kitasatosporales</taxon>
        <taxon>Streptomycetaceae</taxon>
        <taxon>Streptomyces</taxon>
    </lineage>
</organism>
<evidence type="ECO:0000256" key="1">
    <source>
        <dbReference type="SAM" id="SignalP"/>
    </source>
</evidence>
<sequence length="266" mass="27464">MVGRIASLAALLLAVCGCTGTGEAAEEDAGTRQARETVRQLPEVLAGAGSSLVATAMEMTSGGTRVTIRGEGGYDFVTRSGELRVTLPLEIPAGAVPPVTEVFTPGALYMKNRGAGVPADKWVRVDVTTLTDGNLVANGATDPLLAAELLRGVVSVRELPELELNGEWVRHLRGVTDLVVAAREASGPAGEQLVAALAGFADPVVPFDAYLGADGLPRKIRHQFSLGSERGPAGVDVASTVEFSGFGTPVTVYLPVPEDLYTGAVG</sequence>
<proteinExistence type="predicted"/>
<evidence type="ECO:0000313" key="2">
    <source>
        <dbReference type="EMBL" id="AKG44440.1"/>
    </source>
</evidence>
<dbReference type="Proteomes" id="UP000034034">
    <property type="component" value="Chromosome"/>
</dbReference>
<dbReference type="SUPFAM" id="SSF89392">
    <property type="entry name" value="Prokaryotic lipoproteins and lipoprotein localization factors"/>
    <property type="match status" value="1"/>
</dbReference>
<evidence type="ECO:0000313" key="3">
    <source>
        <dbReference type="Proteomes" id="UP000034034"/>
    </source>
</evidence>
<accession>A0A0F7FWR2</accession>
<dbReference type="AlphaFoldDB" id="A0A0F7FWR2"/>
<dbReference type="PROSITE" id="PS51257">
    <property type="entry name" value="PROKAR_LIPOPROTEIN"/>
    <property type="match status" value="1"/>
</dbReference>
<reference evidence="2" key="1">
    <citation type="submission" date="2019-08" db="EMBL/GenBank/DDBJ databases">
        <title>Complete genome sequence of a mangrove-derived Streptomyces xiamenensis.</title>
        <authorList>
            <person name="Xu J."/>
        </authorList>
    </citation>
    <scope>NUCLEOTIDE SEQUENCE</scope>
    <source>
        <strain evidence="2">318</strain>
    </source>
</reference>
<gene>
    <name evidence="2" type="ORF">SXIM_30560</name>
</gene>
<dbReference type="Gene3D" id="2.50.20.20">
    <property type="match status" value="1"/>
</dbReference>
<name>A0A0F7FWR2_9ACTN</name>
<keyword evidence="3" id="KW-1185">Reference proteome</keyword>
<protein>
    <submittedName>
        <fullName evidence="2">Lipoprotein</fullName>
    </submittedName>
</protein>